<dbReference type="EMBL" id="VOPW01000001">
    <property type="protein sequence ID" value="TXC66490.1"/>
    <property type="molecule type" value="Genomic_DNA"/>
</dbReference>
<organism evidence="1 2">
    <name type="scientific">Piscinibacter aquaticus</name>
    <dbReference type="NCBI Taxonomy" id="392597"/>
    <lineage>
        <taxon>Bacteria</taxon>
        <taxon>Pseudomonadati</taxon>
        <taxon>Pseudomonadota</taxon>
        <taxon>Betaproteobacteria</taxon>
        <taxon>Burkholderiales</taxon>
        <taxon>Sphaerotilaceae</taxon>
        <taxon>Piscinibacter</taxon>
    </lineage>
</organism>
<evidence type="ECO:0008006" key="3">
    <source>
        <dbReference type="Google" id="ProtNLM"/>
    </source>
</evidence>
<keyword evidence="2" id="KW-1185">Reference proteome</keyword>
<dbReference type="Proteomes" id="UP000321832">
    <property type="component" value="Unassembled WGS sequence"/>
</dbReference>
<sequence length="104" mass="10624">MHAFAFALLSALVLPPRRLLRALACAGWVLADLLFELGQHPALAAPLSRGLEALLPAAVAAPLARYFQAGTFDVADLAAALLGGMGAWLLLHGTATAGETGHAA</sequence>
<evidence type="ECO:0000313" key="2">
    <source>
        <dbReference type="Proteomes" id="UP000321832"/>
    </source>
</evidence>
<reference evidence="1 2" key="1">
    <citation type="submission" date="2019-08" db="EMBL/GenBank/DDBJ databases">
        <authorList>
            <person name="Khan S.A."/>
            <person name="Jeon C.O."/>
            <person name="Jeong S.E."/>
        </authorList>
    </citation>
    <scope>NUCLEOTIDE SEQUENCE [LARGE SCALE GENOMIC DNA]</scope>
    <source>
        <strain evidence="2">IMCC1728</strain>
    </source>
</reference>
<proteinExistence type="predicted"/>
<name>A0A5C6U1P5_9BURK</name>
<evidence type="ECO:0000313" key="1">
    <source>
        <dbReference type="EMBL" id="TXC66490.1"/>
    </source>
</evidence>
<dbReference type="AlphaFoldDB" id="A0A5C6U1P5"/>
<accession>A0A5C6U1P5</accession>
<protein>
    <recommendedName>
        <fullName evidence="3">DUF2809 domain-containing protein</fullName>
    </recommendedName>
</protein>
<gene>
    <name evidence="1" type="ORF">FSC37_13475</name>
</gene>
<comment type="caution">
    <text evidence="1">The sequence shown here is derived from an EMBL/GenBank/DDBJ whole genome shotgun (WGS) entry which is preliminary data.</text>
</comment>